<dbReference type="GO" id="GO:0003676">
    <property type="term" value="F:nucleic acid binding"/>
    <property type="evidence" value="ECO:0007669"/>
    <property type="project" value="InterPro"/>
</dbReference>
<dbReference type="InterPro" id="IPR011856">
    <property type="entry name" value="tRNA_endonuc-like_dom_sf"/>
</dbReference>
<dbReference type="InterPro" id="IPR003509">
    <property type="entry name" value="UPF0102_YraN-like"/>
</dbReference>
<name>A0A286RA17_9BACT</name>
<dbReference type="Pfam" id="PF02021">
    <property type="entry name" value="UPF0102"/>
    <property type="match status" value="1"/>
</dbReference>
<organism evidence="3 4">
    <name type="scientific">Thermogutta terrifontis</name>
    <dbReference type="NCBI Taxonomy" id="1331910"/>
    <lineage>
        <taxon>Bacteria</taxon>
        <taxon>Pseudomonadati</taxon>
        <taxon>Planctomycetota</taxon>
        <taxon>Planctomycetia</taxon>
        <taxon>Pirellulales</taxon>
        <taxon>Thermoguttaceae</taxon>
        <taxon>Thermogutta</taxon>
    </lineage>
</organism>
<proteinExistence type="inferred from homology"/>
<dbReference type="HAMAP" id="MF_00048">
    <property type="entry name" value="UPF0102"/>
    <property type="match status" value="1"/>
</dbReference>
<dbReference type="Gene3D" id="3.40.1350.10">
    <property type="match status" value="1"/>
</dbReference>
<dbReference type="PANTHER" id="PTHR34039:SF1">
    <property type="entry name" value="UPF0102 PROTEIN YRAN"/>
    <property type="match status" value="1"/>
</dbReference>
<keyword evidence="3" id="KW-0255">Endonuclease</keyword>
<dbReference type="SUPFAM" id="SSF52980">
    <property type="entry name" value="Restriction endonuclease-like"/>
    <property type="match status" value="1"/>
</dbReference>
<sequence length="118" mass="13501">MLGDVSEAAACRFLVQRGYQILARNVRFRSGEVDIVATDGKTWIFVEVRSRRLDSDPDIAETVTTAKQRRVIRAALQYLRSHGGPRRPMRFDVITVLWPKNDIDIPKITHWESAFGCD</sequence>
<dbReference type="KEGG" id="ttf:THTE_0197"/>
<evidence type="ECO:0000313" key="3">
    <source>
        <dbReference type="EMBL" id="ASV72799.1"/>
    </source>
</evidence>
<keyword evidence="3" id="KW-0378">Hydrolase</keyword>
<comment type="similarity">
    <text evidence="1 2">Belongs to the UPF0102 family.</text>
</comment>
<reference evidence="3 4" key="1">
    <citation type="journal article" name="Front. Microbiol.">
        <title>Sugar Metabolism of the First Thermophilic Planctomycete Thermogutta terrifontis: Comparative Genomic and Transcriptomic Approaches.</title>
        <authorList>
            <person name="Elcheninov A.G."/>
            <person name="Menzel P."/>
            <person name="Gudbergsdottir S.R."/>
            <person name="Slesarev A.I."/>
            <person name="Kadnikov V.V."/>
            <person name="Krogh A."/>
            <person name="Bonch-Osmolovskaya E.A."/>
            <person name="Peng X."/>
            <person name="Kublanov I.V."/>
        </authorList>
    </citation>
    <scope>NUCLEOTIDE SEQUENCE [LARGE SCALE GENOMIC DNA]</scope>
    <source>
        <strain evidence="3 4">R1</strain>
    </source>
</reference>
<keyword evidence="3" id="KW-0540">Nuclease</keyword>
<keyword evidence="4" id="KW-1185">Reference proteome</keyword>
<dbReference type="EMBL" id="CP018477">
    <property type="protein sequence ID" value="ASV72799.1"/>
    <property type="molecule type" value="Genomic_DNA"/>
</dbReference>
<dbReference type="CDD" id="cd20736">
    <property type="entry name" value="PoNe_Nuclease"/>
    <property type="match status" value="1"/>
</dbReference>
<accession>A0A286RA17</accession>
<dbReference type="GO" id="GO:0004519">
    <property type="term" value="F:endonuclease activity"/>
    <property type="evidence" value="ECO:0007669"/>
    <property type="project" value="UniProtKB-KW"/>
</dbReference>
<gene>
    <name evidence="3" type="ORF">THTE_0197</name>
</gene>
<evidence type="ECO:0000313" key="4">
    <source>
        <dbReference type="Proteomes" id="UP000215086"/>
    </source>
</evidence>
<dbReference type="NCBIfam" id="NF009150">
    <property type="entry name" value="PRK12497.1-3"/>
    <property type="match status" value="1"/>
</dbReference>
<evidence type="ECO:0000256" key="1">
    <source>
        <dbReference type="ARBA" id="ARBA00006738"/>
    </source>
</evidence>
<dbReference type="PANTHER" id="PTHR34039">
    <property type="entry name" value="UPF0102 PROTEIN YRAN"/>
    <property type="match status" value="1"/>
</dbReference>
<dbReference type="AlphaFoldDB" id="A0A286RA17"/>
<dbReference type="NCBIfam" id="NF009154">
    <property type="entry name" value="PRK12497.3-3"/>
    <property type="match status" value="1"/>
</dbReference>
<evidence type="ECO:0000256" key="2">
    <source>
        <dbReference type="HAMAP-Rule" id="MF_00048"/>
    </source>
</evidence>
<dbReference type="InterPro" id="IPR011335">
    <property type="entry name" value="Restrct_endonuc-II-like"/>
</dbReference>
<dbReference type="Proteomes" id="UP000215086">
    <property type="component" value="Chromosome"/>
</dbReference>
<protein>
    <recommendedName>
        <fullName evidence="2">UPF0102 protein THTE_0197</fullName>
    </recommendedName>
</protein>